<evidence type="ECO:0000256" key="2">
    <source>
        <dbReference type="ARBA" id="ARBA00006375"/>
    </source>
</evidence>
<evidence type="ECO:0000256" key="10">
    <source>
        <dbReference type="PROSITE-ProRule" id="PRU00282"/>
    </source>
</evidence>
<dbReference type="InterPro" id="IPR023395">
    <property type="entry name" value="MCP_dom_sf"/>
</dbReference>
<evidence type="ECO:0000256" key="4">
    <source>
        <dbReference type="ARBA" id="ARBA00022692"/>
    </source>
</evidence>
<evidence type="ECO:0000256" key="7">
    <source>
        <dbReference type="ARBA" id="ARBA00022989"/>
    </source>
</evidence>
<keyword evidence="8" id="KW-0496">Mitochondrion</keyword>
<evidence type="ECO:0000256" key="13">
    <source>
        <dbReference type="SAM" id="Phobius"/>
    </source>
</evidence>
<evidence type="ECO:0000256" key="1">
    <source>
        <dbReference type="ARBA" id="ARBA00004225"/>
    </source>
</evidence>
<comment type="caution">
    <text evidence="14">The sequence shown here is derived from an EMBL/GenBank/DDBJ whole genome shotgun (WGS) entry which is preliminary data.</text>
</comment>
<name>A0A4S9D4P8_AURPU</name>
<feature type="region of interest" description="Disordered" evidence="12">
    <location>
        <begin position="1"/>
        <end position="24"/>
    </location>
</feature>
<reference evidence="14" key="1">
    <citation type="submission" date="2018-10" db="EMBL/GenBank/DDBJ databases">
        <title>Fifty Aureobasidium pullulans genomes reveal a recombining polyextremotolerant generalist.</title>
        <authorList>
            <person name="Gostincar C."/>
            <person name="Turk M."/>
            <person name="Zajc J."/>
            <person name="Gunde-Cimerman N."/>
        </authorList>
    </citation>
    <scope>NUCLEOTIDE SEQUENCE [LARGE SCALE GENOMIC DNA]</scope>
    <source>
        <strain evidence="14">EXF-10085</strain>
    </source>
</reference>
<gene>
    <name evidence="14" type="ORF">D6D13_02628</name>
</gene>
<dbReference type="GO" id="GO:0031966">
    <property type="term" value="C:mitochondrial membrane"/>
    <property type="evidence" value="ECO:0007669"/>
    <property type="project" value="UniProtKB-SubCell"/>
</dbReference>
<keyword evidence="4 10" id="KW-0812">Transmembrane</keyword>
<dbReference type="InterPro" id="IPR050567">
    <property type="entry name" value="Mitochondrial_Carrier"/>
</dbReference>
<protein>
    <recommendedName>
        <fullName evidence="15">Mitochondrial carrier</fullName>
    </recommendedName>
</protein>
<keyword evidence="3 11" id="KW-0813">Transport</keyword>
<proteinExistence type="inferred from homology"/>
<feature type="repeat" description="Solcar" evidence="10">
    <location>
        <begin position="64"/>
        <end position="145"/>
    </location>
</feature>
<evidence type="ECO:0000256" key="5">
    <source>
        <dbReference type="ARBA" id="ARBA00022737"/>
    </source>
</evidence>
<evidence type="ECO:0000313" key="14">
    <source>
        <dbReference type="EMBL" id="THX15165.1"/>
    </source>
</evidence>
<keyword evidence="9 10" id="KW-0472">Membrane</keyword>
<evidence type="ECO:0008006" key="15">
    <source>
        <dbReference type="Google" id="ProtNLM"/>
    </source>
</evidence>
<comment type="subcellular location">
    <subcellularLocation>
        <location evidence="1">Mitochondrion membrane</location>
        <topology evidence="1">Multi-pass membrane protein</topology>
    </subcellularLocation>
</comment>
<evidence type="ECO:0000256" key="6">
    <source>
        <dbReference type="ARBA" id="ARBA00022792"/>
    </source>
</evidence>
<evidence type="ECO:0000256" key="3">
    <source>
        <dbReference type="ARBA" id="ARBA00022448"/>
    </source>
</evidence>
<keyword evidence="5" id="KW-0677">Repeat</keyword>
<dbReference type="InterPro" id="IPR018108">
    <property type="entry name" value="MCP_transmembrane"/>
</dbReference>
<feature type="repeat" description="Solcar" evidence="10">
    <location>
        <begin position="282"/>
        <end position="364"/>
    </location>
</feature>
<evidence type="ECO:0000256" key="11">
    <source>
        <dbReference type="RuleBase" id="RU000488"/>
    </source>
</evidence>
<evidence type="ECO:0000256" key="8">
    <source>
        <dbReference type="ARBA" id="ARBA00023128"/>
    </source>
</evidence>
<feature type="repeat" description="Solcar" evidence="10">
    <location>
        <begin position="172"/>
        <end position="272"/>
    </location>
</feature>
<dbReference type="Gene3D" id="1.50.40.10">
    <property type="entry name" value="Mitochondrial carrier domain"/>
    <property type="match status" value="1"/>
</dbReference>
<dbReference type="PANTHER" id="PTHR45624">
    <property type="entry name" value="MITOCHONDRIAL BASIC AMINO ACIDS TRANSPORTER-RELATED"/>
    <property type="match status" value="1"/>
</dbReference>
<dbReference type="AlphaFoldDB" id="A0A4S9D4P8"/>
<dbReference type="Pfam" id="PF00153">
    <property type="entry name" value="Mito_carr"/>
    <property type="match status" value="3"/>
</dbReference>
<accession>A0A4S9D4P8</accession>
<feature type="transmembrane region" description="Helical" evidence="13">
    <location>
        <begin position="46"/>
        <end position="66"/>
    </location>
</feature>
<keyword evidence="7 13" id="KW-1133">Transmembrane helix</keyword>
<comment type="similarity">
    <text evidence="2 11">Belongs to the mitochondrial carrier (TC 2.A.29) family.</text>
</comment>
<organism evidence="14">
    <name type="scientific">Aureobasidium pullulans</name>
    <name type="common">Black yeast</name>
    <name type="synonym">Pullularia pullulans</name>
    <dbReference type="NCBI Taxonomy" id="5580"/>
    <lineage>
        <taxon>Eukaryota</taxon>
        <taxon>Fungi</taxon>
        <taxon>Dikarya</taxon>
        <taxon>Ascomycota</taxon>
        <taxon>Pezizomycotina</taxon>
        <taxon>Dothideomycetes</taxon>
        <taxon>Dothideomycetidae</taxon>
        <taxon>Dothideales</taxon>
        <taxon>Saccotheciaceae</taxon>
        <taxon>Aureobasidium</taxon>
    </lineage>
</organism>
<evidence type="ECO:0000256" key="12">
    <source>
        <dbReference type="SAM" id="MobiDB-lite"/>
    </source>
</evidence>
<evidence type="ECO:0000256" key="9">
    <source>
        <dbReference type="ARBA" id="ARBA00023136"/>
    </source>
</evidence>
<dbReference type="PROSITE" id="PS50920">
    <property type="entry name" value="SOLCAR"/>
    <property type="match status" value="3"/>
</dbReference>
<dbReference type="SUPFAM" id="SSF103506">
    <property type="entry name" value="Mitochondrial carrier"/>
    <property type="match status" value="1"/>
</dbReference>
<dbReference type="PANTHER" id="PTHR45624:SF9">
    <property type="entry name" value="CARRIER PROTEIN, PUTATIVE (AFU_ORTHOLOGUE AFUA_4G06390)-RELATED"/>
    <property type="match status" value="1"/>
</dbReference>
<feature type="compositionally biased region" description="Basic and acidic residues" evidence="12">
    <location>
        <begin position="1"/>
        <end position="15"/>
    </location>
</feature>
<dbReference type="GO" id="GO:0022857">
    <property type="term" value="F:transmembrane transporter activity"/>
    <property type="evidence" value="ECO:0007669"/>
    <property type="project" value="TreeGrafter"/>
</dbReference>
<keyword evidence="6" id="KW-0999">Mitochondrion inner membrane</keyword>
<dbReference type="EMBL" id="QZAS01000006">
    <property type="protein sequence ID" value="THX15165.1"/>
    <property type="molecule type" value="Genomic_DNA"/>
</dbReference>
<sequence length="371" mass="41372">MRDPNSDSDKSHNEQQRPTQPPRLGILEYEASDDVKRWARRYRTELASMSSSVLSTFIAVCLLGRLGHWPSSLLMLSMLTVLVQFPLDFAKTRMQSYDTRFIATVKDAYQVEGLRGFWRGVGTPMASVTLVRTISFGLYQRSKHAIDRYMTQMTGQSPLDLANQKGQYPTLSTIACFSSAGATAGAAITFISCPFELIKLNAQLAGKMKREINPSDRPQPISDLRTGAFRTAQQLVRDRGIRGLYCGYRLHLVRDTIGTAIYFGTYETVKQVLSNGRGNEPAEPAAVALAGATCGIVSWVLIYPIDVVKTQFQKHQLETGRTQVTRPDIKFFQPGSYRGLGVSVMRSALINMIFFSSFEQIKKRINNAGDI</sequence>